<dbReference type="OrthoDB" id="10048511at2759"/>
<reference evidence="2" key="1">
    <citation type="submission" date="2022-01" db="EMBL/GenBank/DDBJ databases">
        <authorList>
            <person name="Braso-Vives M."/>
        </authorList>
    </citation>
    <scope>NUCLEOTIDE SEQUENCE</scope>
</reference>
<protein>
    <submittedName>
        <fullName evidence="2">Hypp5980 protein</fullName>
    </submittedName>
</protein>
<name>A0A8J9VJ36_BRALA</name>
<feature type="compositionally biased region" description="Basic and acidic residues" evidence="1">
    <location>
        <begin position="95"/>
        <end position="112"/>
    </location>
</feature>
<evidence type="ECO:0000256" key="1">
    <source>
        <dbReference type="SAM" id="MobiDB-lite"/>
    </source>
</evidence>
<feature type="compositionally biased region" description="Basic and acidic residues" evidence="1">
    <location>
        <begin position="65"/>
        <end position="79"/>
    </location>
</feature>
<feature type="compositionally biased region" description="Basic and acidic residues" evidence="1">
    <location>
        <begin position="16"/>
        <end position="42"/>
    </location>
</feature>
<feature type="compositionally biased region" description="Basic residues" evidence="1">
    <location>
        <begin position="43"/>
        <end position="52"/>
    </location>
</feature>
<proteinExistence type="predicted"/>
<keyword evidence="3" id="KW-1185">Reference proteome</keyword>
<dbReference type="AlphaFoldDB" id="A0A8J9VJ36"/>
<organism evidence="2 3">
    <name type="scientific">Branchiostoma lanceolatum</name>
    <name type="common">Common lancelet</name>
    <name type="synonym">Amphioxus lanceolatum</name>
    <dbReference type="NCBI Taxonomy" id="7740"/>
    <lineage>
        <taxon>Eukaryota</taxon>
        <taxon>Metazoa</taxon>
        <taxon>Chordata</taxon>
        <taxon>Cephalochordata</taxon>
        <taxon>Leptocardii</taxon>
        <taxon>Amphioxiformes</taxon>
        <taxon>Branchiostomatidae</taxon>
        <taxon>Branchiostoma</taxon>
    </lineage>
</organism>
<gene>
    <name evidence="2" type="primary">Hypp5980</name>
    <name evidence="2" type="ORF">BLAG_LOCUS4310</name>
</gene>
<dbReference type="Proteomes" id="UP000838412">
    <property type="component" value="Chromosome 11"/>
</dbReference>
<feature type="region of interest" description="Disordered" evidence="1">
    <location>
        <begin position="1"/>
        <end position="201"/>
    </location>
</feature>
<evidence type="ECO:0000313" key="3">
    <source>
        <dbReference type="Proteomes" id="UP000838412"/>
    </source>
</evidence>
<accession>A0A8J9VJ36</accession>
<feature type="compositionally biased region" description="Low complexity" evidence="1">
    <location>
        <begin position="144"/>
        <end position="184"/>
    </location>
</feature>
<feature type="compositionally biased region" description="Polar residues" evidence="1">
    <location>
        <begin position="53"/>
        <end position="63"/>
    </location>
</feature>
<evidence type="ECO:0000313" key="2">
    <source>
        <dbReference type="EMBL" id="CAH1240318.1"/>
    </source>
</evidence>
<dbReference type="EMBL" id="OV696696">
    <property type="protein sequence ID" value="CAH1240318.1"/>
    <property type="molecule type" value="Genomic_DNA"/>
</dbReference>
<sequence>MVHEMGNLQSQGGGKRHGDSNSDNKPKFDEILSRFSNEDRNNHRTTRPRNGRARSSGSLQFGMSRSEEDVREKTKEKSHSFSGLKDSLRRSFRVPSRDEQERRPKGKPKDRSQVVMGSWAGGEDAGRKKRSNSRDSGGGHRQASRTCSKRTGSSRSGSGRQSGGSVRRTASTGSSRRGSAGSRKSSGKRTNDGKSFISYFT</sequence>